<evidence type="ECO:0000313" key="3">
    <source>
        <dbReference type="Proteomes" id="UP000192140"/>
    </source>
</evidence>
<proteinExistence type="predicted"/>
<evidence type="ECO:0000313" key="2">
    <source>
        <dbReference type="EMBL" id="CVI58404.1"/>
    </source>
</evidence>
<evidence type="ECO:0000256" key="1">
    <source>
        <dbReference type="SAM" id="MobiDB-lite"/>
    </source>
</evidence>
<feature type="compositionally biased region" description="Basic residues" evidence="1">
    <location>
        <begin position="54"/>
        <end position="63"/>
    </location>
</feature>
<protein>
    <recommendedName>
        <fullName evidence="4">Transposase</fullName>
    </recommendedName>
</protein>
<comment type="caution">
    <text evidence="2">The sequence shown here is derived from an EMBL/GenBank/DDBJ whole genome shotgun (WGS) entry which is preliminary data.</text>
</comment>
<feature type="compositionally biased region" description="Polar residues" evidence="1">
    <location>
        <begin position="40"/>
        <end position="51"/>
    </location>
</feature>
<reference evidence="2" key="1">
    <citation type="submission" date="2016-01" db="EMBL/GenBank/DDBJ databases">
        <authorList>
            <person name="Regsiter A."/>
            <person name="william w."/>
        </authorList>
    </citation>
    <scope>NUCLEOTIDE SEQUENCE</scope>
    <source>
        <strain evidence="2">NCPPB 1641</strain>
    </source>
</reference>
<evidence type="ECO:0008006" key="4">
    <source>
        <dbReference type="Google" id="ProtNLM"/>
    </source>
</evidence>
<feature type="compositionally biased region" description="Basic and acidic residues" evidence="1">
    <location>
        <begin position="21"/>
        <end position="39"/>
    </location>
</feature>
<keyword evidence="3" id="KW-1185">Reference proteome</keyword>
<dbReference type="AlphaFoldDB" id="A0A1S7TV02"/>
<name>A0A1S7TV02_9HYPH</name>
<accession>A0A1S7TV02</accession>
<sequence length="88" mass="10235">MSNSGLWLSRKQRRTFRQPRLRREAYGDMLGDIKERQDQQAKPTIKSNSDKNGYVKHARRPGRRKDIMSDPTVIAERKKALLPLDAAE</sequence>
<feature type="compositionally biased region" description="Basic residues" evidence="1">
    <location>
        <begin position="10"/>
        <end position="20"/>
    </location>
</feature>
<feature type="region of interest" description="Disordered" evidence="1">
    <location>
        <begin position="1"/>
        <end position="71"/>
    </location>
</feature>
<dbReference type="EMBL" id="FCNP01000033">
    <property type="protein sequence ID" value="CVI58404.1"/>
    <property type="molecule type" value="Genomic_DNA"/>
</dbReference>
<organism evidence="2 3">
    <name type="scientific">Agrobacterium deltaense NCPPB 1641</name>
    <dbReference type="NCBI Taxonomy" id="1183425"/>
    <lineage>
        <taxon>Bacteria</taxon>
        <taxon>Pseudomonadati</taxon>
        <taxon>Pseudomonadota</taxon>
        <taxon>Alphaproteobacteria</taxon>
        <taxon>Hyphomicrobiales</taxon>
        <taxon>Rhizobiaceae</taxon>
        <taxon>Rhizobium/Agrobacterium group</taxon>
        <taxon>Agrobacterium</taxon>
    </lineage>
</organism>
<gene>
    <name evidence="2" type="ORF">AGR7A_Lc120077</name>
</gene>
<dbReference type="Proteomes" id="UP000192140">
    <property type="component" value="Unassembled WGS sequence"/>
</dbReference>